<keyword evidence="5" id="KW-0720">Serine protease</keyword>
<dbReference type="InterPro" id="IPR006311">
    <property type="entry name" value="TAT_signal"/>
</dbReference>
<protein>
    <submittedName>
        <fullName evidence="12">Serine protease</fullName>
    </submittedName>
</protein>
<feature type="signal peptide" evidence="10">
    <location>
        <begin position="1"/>
        <end position="47"/>
    </location>
</feature>
<evidence type="ECO:0000313" key="13">
    <source>
        <dbReference type="Proteomes" id="UP001165135"/>
    </source>
</evidence>
<dbReference type="Gene3D" id="2.40.10.10">
    <property type="entry name" value="Trypsin-like serine proteases"/>
    <property type="match status" value="2"/>
</dbReference>
<dbReference type="Proteomes" id="UP001165135">
    <property type="component" value="Unassembled WGS sequence"/>
</dbReference>
<dbReference type="InterPro" id="IPR033116">
    <property type="entry name" value="TRYPSIN_SER"/>
</dbReference>
<proteinExistence type="inferred from homology"/>
<dbReference type="PROSITE" id="PS00134">
    <property type="entry name" value="TRYPSIN_HIS"/>
    <property type="match status" value="1"/>
</dbReference>
<dbReference type="PIRSF" id="PIRSF001134">
    <property type="entry name" value="Streptogrisin"/>
    <property type="match status" value="1"/>
</dbReference>
<organism evidence="12 13">
    <name type="scientific">Actinoallomurus iriomotensis</name>
    <dbReference type="NCBI Taxonomy" id="478107"/>
    <lineage>
        <taxon>Bacteria</taxon>
        <taxon>Bacillati</taxon>
        <taxon>Actinomycetota</taxon>
        <taxon>Actinomycetes</taxon>
        <taxon>Streptosporangiales</taxon>
        <taxon>Thermomonosporaceae</taxon>
        <taxon>Actinoallomurus</taxon>
    </lineage>
</organism>
<dbReference type="GO" id="GO:0004252">
    <property type="term" value="F:serine-type endopeptidase activity"/>
    <property type="evidence" value="ECO:0007669"/>
    <property type="project" value="InterPro"/>
</dbReference>
<feature type="disulfide bond" evidence="9">
    <location>
        <begin position="315"/>
        <end position="342"/>
    </location>
</feature>
<dbReference type="GO" id="GO:0006508">
    <property type="term" value="P:proteolysis"/>
    <property type="evidence" value="ECO:0007669"/>
    <property type="project" value="UniProtKB-KW"/>
</dbReference>
<feature type="disulfide bond" evidence="9">
    <location>
        <begin position="190"/>
        <end position="211"/>
    </location>
</feature>
<feature type="active site" description="Charge relay system" evidence="8">
    <location>
        <position position="210"/>
    </location>
</feature>
<dbReference type="InterPro" id="IPR043504">
    <property type="entry name" value="Peptidase_S1_PA_chymotrypsin"/>
</dbReference>
<keyword evidence="6" id="KW-0865">Zymogen</keyword>
<dbReference type="PROSITE" id="PS00135">
    <property type="entry name" value="TRYPSIN_SER"/>
    <property type="match status" value="1"/>
</dbReference>
<dbReference type="EMBL" id="BSTJ01000002">
    <property type="protein sequence ID" value="GLY73609.1"/>
    <property type="molecule type" value="Genomic_DNA"/>
</dbReference>
<feature type="chain" id="PRO_5040881085" evidence="10">
    <location>
        <begin position="48"/>
        <end position="365"/>
    </location>
</feature>
<evidence type="ECO:0000256" key="10">
    <source>
        <dbReference type="SAM" id="SignalP"/>
    </source>
</evidence>
<dbReference type="InterPro" id="IPR004236">
    <property type="entry name" value="Pept_S1_alpha_lytic"/>
</dbReference>
<dbReference type="GO" id="GO:0005576">
    <property type="term" value="C:extracellular region"/>
    <property type="evidence" value="ECO:0007669"/>
    <property type="project" value="InterPro"/>
</dbReference>
<comment type="similarity">
    <text evidence="1">Belongs to the peptidase S1 family.</text>
</comment>
<keyword evidence="4" id="KW-0378">Hydrolase</keyword>
<evidence type="ECO:0000256" key="5">
    <source>
        <dbReference type="ARBA" id="ARBA00022825"/>
    </source>
</evidence>
<dbReference type="SUPFAM" id="SSF50494">
    <property type="entry name" value="Trypsin-like serine proteases"/>
    <property type="match status" value="1"/>
</dbReference>
<dbReference type="Pfam" id="PF02983">
    <property type="entry name" value="Pro_Al_protease"/>
    <property type="match status" value="1"/>
</dbReference>
<evidence type="ECO:0000256" key="6">
    <source>
        <dbReference type="ARBA" id="ARBA00023145"/>
    </source>
</evidence>
<keyword evidence="7 9" id="KW-1015">Disulfide bond</keyword>
<accession>A0A9W6RD15</accession>
<dbReference type="InterPro" id="IPR018114">
    <property type="entry name" value="TRYPSIN_HIS"/>
</dbReference>
<evidence type="ECO:0000256" key="9">
    <source>
        <dbReference type="PIRSR" id="PIRSR001134-2"/>
    </source>
</evidence>
<evidence type="ECO:0000256" key="2">
    <source>
        <dbReference type="ARBA" id="ARBA00022670"/>
    </source>
</evidence>
<evidence type="ECO:0000313" key="12">
    <source>
        <dbReference type="EMBL" id="GLY73609.1"/>
    </source>
</evidence>
<feature type="active site" description="Charge relay system" evidence="8">
    <location>
        <position position="321"/>
    </location>
</feature>
<evidence type="ECO:0000256" key="3">
    <source>
        <dbReference type="ARBA" id="ARBA00022729"/>
    </source>
</evidence>
<sequence>MPPGARHTGVPDTLGGTLKSIPLSRRTGMAVAAAGVLAIAVAPAAQAATPSPTAQAKVASELARQLGSRSAGSYLDSSRTLVVTVTNAADAKTVKAAGATPKTVARTGAQLRTAKKALDAAAVPGTARMIDPKTNQVVVAVDSTVTGDRLSKVEKAASAQGAAVRIRHVSGEFRPLIAGGDAIWGSGYRCSLGFNVTTSSGAAGFITAGHCGNVVSTWYSDQGESSELATTGKSVFPGNDYSIATYTGGGSHPSEVDLYNGSTQAITGAGDATVGESVQRSGSTTNVHGGTVTAVDASVTYEEGTVNGLIDTNVCAEPGDSGGALFDGGTALGLTSGGSGDCSSGGETFFQPVPAALSALGASIG</sequence>
<evidence type="ECO:0000259" key="11">
    <source>
        <dbReference type="Pfam" id="PF02983"/>
    </source>
</evidence>
<evidence type="ECO:0000256" key="7">
    <source>
        <dbReference type="ARBA" id="ARBA00023157"/>
    </source>
</evidence>
<dbReference type="CDD" id="cd21112">
    <property type="entry name" value="alphaLP-like"/>
    <property type="match status" value="1"/>
</dbReference>
<evidence type="ECO:0000256" key="8">
    <source>
        <dbReference type="PIRSR" id="PIRSR001134-1"/>
    </source>
</evidence>
<dbReference type="InterPro" id="IPR035070">
    <property type="entry name" value="Streptogrisin_prodomain"/>
</dbReference>
<feature type="domain" description="Peptidase S1A alpha-lytic prodomain" evidence="11">
    <location>
        <begin position="106"/>
        <end position="160"/>
    </location>
</feature>
<keyword evidence="3 10" id="KW-0732">Signal</keyword>
<reference evidence="12" key="1">
    <citation type="submission" date="2023-03" db="EMBL/GenBank/DDBJ databases">
        <title>Actinoallomurus iriomotensis NBRC 103681.</title>
        <authorList>
            <person name="Ichikawa N."/>
            <person name="Sato H."/>
            <person name="Tonouchi N."/>
        </authorList>
    </citation>
    <scope>NUCLEOTIDE SEQUENCE</scope>
    <source>
        <strain evidence="12">NBRC 103681</strain>
    </source>
</reference>
<evidence type="ECO:0000256" key="4">
    <source>
        <dbReference type="ARBA" id="ARBA00022801"/>
    </source>
</evidence>
<dbReference type="PRINTS" id="PR00861">
    <property type="entry name" value="ALYTICPTASE"/>
</dbReference>
<dbReference type="PROSITE" id="PS51318">
    <property type="entry name" value="TAT"/>
    <property type="match status" value="1"/>
</dbReference>
<gene>
    <name evidence="12" type="ORF">Airi01_018760</name>
</gene>
<dbReference type="Gene3D" id="3.30.300.50">
    <property type="match status" value="1"/>
</dbReference>
<dbReference type="InterPro" id="IPR001316">
    <property type="entry name" value="Pept_S1A_streptogrisin"/>
</dbReference>
<evidence type="ECO:0000256" key="1">
    <source>
        <dbReference type="ARBA" id="ARBA00007664"/>
    </source>
</evidence>
<comment type="caution">
    <text evidence="12">The sequence shown here is derived from an EMBL/GenBank/DDBJ whole genome shotgun (WGS) entry which is preliminary data.</text>
</comment>
<dbReference type="AlphaFoldDB" id="A0A9W6RD15"/>
<dbReference type="InterPro" id="IPR009003">
    <property type="entry name" value="Peptidase_S1_PA"/>
</dbReference>
<feature type="active site" description="Charge relay system" evidence="8">
    <location>
        <position position="240"/>
    </location>
</feature>
<keyword evidence="2 12" id="KW-0645">Protease</keyword>
<name>A0A9W6RD15_9ACTN</name>